<evidence type="ECO:0000256" key="1">
    <source>
        <dbReference type="SAM" id="Phobius"/>
    </source>
</evidence>
<dbReference type="EMBL" id="JAFCJH010000050">
    <property type="protein sequence ID" value="MBR0800196.1"/>
    <property type="molecule type" value="Genomic_DNA"/>
</dbReference>
<keyword evidence="1" id="KW-0812">Transmembrane</keyword>
<protein>
    <recommendedName>
        <fullName evidence="4">Glycosyltransferase RgtA/B/C/D-like domain-containing protein</fullName>
    </recommendedName>
</protein>
<feature type="transmembrane region" description="Helical" evidence="1">
    <location>
        <begin position="347"/>
        <end position="369"/>
    </location>
</feature>
<dbReference type="RefSeq" id="WP_212494682.1">
    <property type="nucleotide sequence ID" value="NZ_JAFCJH010000050.1"/>
</dbReference>
<feature type="transmembrane region" description="Helical" evidence="1">
    <location>
        <begin position="217"/>
        <end position="237"/>
    </location>
</feature>
<reference evidence="3" key="1">
    <citation type="journal article" date="2021" name="ISME J.">
        <title>Evolutionary origin and ecological implication of a unique nif island in free-living Bradyrhizobium lineages.</title>
        <authorList>
            <person name="Tao J."/>
        </authorList>
    </citation>
    <scope>NUCLEOTIDE SEQUENCE [LARGE SCALE GENOMIC DNA]</scope>
    <source>
        <strain evidence="3">SZCCT0434</strain>
    </source>
</reference>
<accession>A0ABS5FTQ3</accession>
<sequence length="509" mass="55365">MSISITSSVTNRSMARGLVPLCAGAGVYLFFLSAGEILLRDSDSMWQIRIGQWILANGTVPYTDMFSFTKYGEPWISSSWLSQVLYAITYGAPGDWAGPVILSSIAIGATISIFLYLLNPYFHPARAILIAALALLQSASHFFARPHVLALPFLLAFIGGLMAAADRRTHPSWFLLPLMTLWANLHGGFVLGLALIGPIGLEAIWSAEPNRRVQLAVRWALFGLAALAASCVTPYGWNTPLGAIKILSLGKLLSLIWEWMPVDFGKFTFFEATLLTLIGVAFYRKLTLSVPRILLLVGLIWMALSHVRNIEIFAFLAPLVLAKPIAEQWGTAPGGASAIEEIRSAPFVTIIAAIAIVIGGWASTSIFVAHHPFLFNPAQLPVAAVDLLQQRKAQRIFSTAPFGGYMVTRDMKVFIDGRAELYGEQFVLDYFNATEARNLGELLALLDKYQIDATLLNPTSPAAYALDHVKGWKRLYSDDVAVIHVRSGETRTSAPPAAAGANQSSLGSD</sequence>
<evidence type="ECO:0000313" key="3">
    <source>
        <dbReference type="Proteomes" id="UP001315278"/>
    </source>
</evidence>
<proteinExistence type="predicted"/>
<feature type="transmembrane region" description="Helical" evidence="1">
    <location>
        <begin position="185"/>
        <end position="205"/>
    </location>
</feature>
<feature type="transmembrane region" description="Helical" evidence="1">
    <location>
        <begin position="18"/>
        <end position="39"/>
    </location>
</feature>
<comment type="caution">
    <text evidence="2">The sequence shown here is derived from an EMBL/GenBank/DDBJ whole genome shotgun (WGS) entry which is preliminary data.</text>
</comment>
<keyword evidence="3" id="KW-1185">Reference proteome</keyword>
<feature type="transmembrane region" description="Helical" evidence="1">
    <location>
        <begin position="264"/>
        <end position="283"/>
    </location>
</feature>
<keyword evidence="1" id="KW-0472">Membrane</keyword>
<feature type="transmembrane region" description="Helical" evidence="1">
    <location>
        <begin position="295"/>
        <end position="321"/>
    </location>
</feature>
<name>A0ABS5FTQ3_9BRAD</name>
<evidence type="ECO:0008006" key="4">
    <source>
        <dbReference type="Google" id="ProtNLM"/>
    </source>
</evidence>
<organism evidence="2 3">
    <name type="scientific">Bradyrhizobium jicamae</name>
    <dbReference type="NCBI Taxonomy" id="280332"/>
    <lineage>
        <taxon>Bacteria</taxon>
        <taxon>Pseudomonadati</taxon>
        <taxon>Pseudomonadota</taxon>
        <taxon>Alphaproteobacteria</taxon>
        <taxon>Hyphomicrobiales</taxon>
        <taxon>Nitrobacteraceae</taxon>
        <taxon>Bradyrhizobium</taxon>
    </lineage>
</organism>
<feature type="transmembrane region" description="Helical" evidence="1">
    <location>
        <begin position="148"/>
        <end position="165"/>
    </location>
</feature>
<keyword evidence="1" id="KW-1133">Transmembrane helix</keyword>
<feature type="transmembrane region" description="Helical" evidence="1">
    <location>
        <begin position="96"/>
        <end position="118"/>
    </location>
</feature>
<gene>
    <name evidence="2" type="ORF">JQ615_32995</name>
</gene>
<dbReference type="Proteomes" id="UP001315278">
    <property type="component" value="Unassembled WGS sequence"/>
</dbReference>
<evidence type="ECO:0000313" key="2">
    <source>
        <dbReference type="EMBL" id="MBR0800196.1"/>
    </source>
</evidence>